<proteinExistence type="predicted"/>
<gene>
    <name evidence="2" type="ORF">F5050DRAFT_1230494</name>
</gene>
<protein>
    <submittedName>
        <fullName evidence="2">Uncharacterized protein</fullName>
    </submittedName>
</protein>
<feature type="transmembrane region" description="Helical" evidence="1">
    <location>
        <begin position="157"/>
        <end position="181"/>
    </location>
</feature>
<keyword evidence="1" id="KW-0472">Membrane</keyword>
<comment type="caution">
    <text evidence="2">The sequence shown here is derived from an EMBL/GenBank/DDBJ whole genome shotgun (WGS) entry which is preliminary data.</text>
</comment>
<dbReference type="EMBL" id="MU791081">
    <property type="protein sequence ID" value="KAJ3991287.1"/>
    <property type="molecule type" value="Genomic_DNA"/>
</dbReference>
<dbReference type="Proteomes" id="UP001163828">
    <property type="component" value="Unassembled WGS sequence"/>
</dbReference>
<name>A0ABQ8PXY2_9AGAR</name>
<sequence>MIGHRHLHYKLYKLSHSKKKRSKTHWSAAISSAQNSASIDCNLAFASRRSSDELQCCCTRDPLILGLLLRRHVCCHTPFSTANFFFRKATHDGEIKSMVSARINLGLRITVRRVPIQRYRPLSPSSSNLGLSRRCYTCTHSVEDDTCKFLCLCFFKILLRTFLVQVSIMQLECYFLLLLLLKIEKRVRSL</sequence>
<keyword evidence="1" id="KW-0812">Transmembrane</keyword>
<keyword evidence="1" id="KW-1133">Transmembrane helix</keyword>
<evidence type="ECO:0000256" key="1">
    <source>
        <dbReference type="SAM" id="Phobius"/>
    </source>
</evidence>
<evidence type="ECO:0000313" key="2">
    <source>
        <dbReference type="EMBL" id="KAJ3991287.1"/>
    </source>
</evidence>
<accession>A0ABQ8PXY2</accession>
<evidence type="ECO:0000313" key="3">
    <source>
        <dbReference type="Proteomes" id="UP001163828"/>
    </source>
</evidence>
<organism evidence="2 3">
    <name type="scientific">Lentinula boryana</name>
    <dbReference type="NCBI Taxonomy" id="40481"/>
    <lineage>
        <taxon>Eukaryota</taxon>
        <taxon>Fungi</taxon>
        <taxon>Dikarya</taxon>
        <taxon>Basidiomycota</taxon>
        <taxon>Agaricomycotina</taxon>
        <taxon>Agaricomycetes</taxon>
        <taxon>Agaricomycetidae</taxon>
        <taxon>Agaricales</taxon>
        <taxon>Marasmiineae</taxon>
        <taxon>Omphalotaceae</taxon>
        <taxon>Lentinula</taxon>
    </lineage>
</organism>
<keyword evidence="3" id="KW-1185">Reference proteome</keyword>
<reference evidence="2" key="1">
    <citation type="submission" date="2022-08" db="EMBL/GenBank/DDBJ databases">
        <authorList>
            <consortium name="DOE Joint Genome Institute"/>
            <person name="Min B."/>
            <person name="Riley R."/>
            <person name="Sierra-Patev S."/>
            <person name="Naranjo-Ortiz M."/>
            <person name="Looney B."/>
            <person name="Konkel Z."/>
            <person name="Slot J.C."/>
            <person name="Sakamoto Y."/>
            <person name="Steenwyk J.L."/>
            <person name="Rokas A."/>
            <person name="Carro J."/>
            <person name="Camarero S."/>
            <person name="Ferreira P."/>
            <person name="Molpeceres G."/>
            <person name="Ruiz-Duenas F.J."/>
            <person name="Serrano A."/>
            <person name="Henrissat B."/>
            <person name="Drula E."/>
            <person name="Hughes K.W."/>
            <person name="Mata J.L."/>
            <person name="Ishikawa N.K."/>
            <person name="Vargas-Isla R."/>
            <person name="Ushijima S."/>
            <person name="Smith C.A."/>
            <person name="Ahrendt S."/>
            <person name="Andreopoulos W."/>
            <person name="He G."/>
            <person name="Labutti K."/>
            <person name="Lipzen A."/>
            <person name="Ng V."/>
            <person name="Sandor L."/>
            <person name="Barry K."/>
            <person name="Martinez A.T."/>
            <person name="Xiao Y."/>
            <person name="Gibbons J.G."/>
            <person name="Terashima K."/>
            <person name="Hibbett D.S."/>
            <person name="Grigoriev I.V."/>
        </authorList>
    </citation>
    <scope>NUCLEOTIDE SEQUENCE</scope>
    <source>
        <strain evidence="2">TFB10827</strain>
    </source>
</reference>